<dbReference type="GeneID" id="93372835"/>
<reference evidence="1 4" key="3">
    <citation type="submission" date="2016-10" db="EMBL/GenBank/DDBJ databases">
        <title>Genome sequence of Nocardia seriolae strain EM150506, isolated from Anguila japonica.</title>
        <authorList>
            <person name="Han H.-J."/>
        </authorList>
    </citation>
    <scope>NUCLEOTIDE SEQUENCE [LARGE SCALE GENOMIC DNA]</scope>
    <source>
        <strain evidence="1 4">EM150506</strain>
    </source>
</reference>
<dbReference type="AlphaFoldDB" id="A0A0B8N9Z7"/>
<dbReference type="InterPro" id="IPR032710">
    <property type="entry name" value="NTF2-like_dom_sf"/>
</dbReference>
<evidence type="ECO:0000313" key="3">
    <source>
        <dbReference type="Proteomes" id="UP000037179"/>
    </source>
</evidence>
<dbReference type="EMBL" id="CP017839">
    <property type="protein sequence ID" value="APB01247.1"/>
    <property type="molecule type" value="Genomic_DNA"/>
</dbReference>
<dbReference type="KEGG" id="nsr:NS506_07226"/>
<accession>A0A0B8N9Z7</accession>
<protein>
    <recommendedName>
        <fullName evidence="5">Nuclear transport factor 2 family protein</fullName>
    </recommendedName>
</protein>
<gene>
    <name evidence="1" type="ORF">NS506_07226</name>
    <name evidence="2" type="ORF">NSK11_contig00004-0090</name>
</gene>
<name>A0A0B8N9Z7_9NOCA</name>
<organism evidence="2 3">
    <name type="scientific">Nocardia seriolae</name>
    <dbReference type="NCBI Taxonomy" id="37332"/>
    <lineage>
        <taxon>Bacteria</taxon>
        <taxon>Bacillati</taxon>
        <taxon>Actinomycetota</taxon>
        <taxon>Actinomycetes</taxon>
        <taxon>Mycobacteriales</taxon>
        <taxon>Nocardiaceae</taxon>
        <taxon>Nocardia</taxon>
    </lineage>
</organism>
<proteinExistence type="predicted"/>
<evidence type="ECO:0008006" key="5">
    <source>
        <dbReference type="Google" id="ProtNLM"/>
    </source>
</evidence>
<evidence type="ECO:0000313" key="2">
    <source>
        <dbReference type="EMBL" id="GAP26235.1"/>
    </source>
</evidence>
<evidence type="ECO:0000313" key="1">
    <source>
        <dbReference type="EMBL" id="APB01247.1"/>
    </source>
</evidence>
<reference evidence="2 3" key="2">
    <citation type="journal article" date="2016" name="Genome Announc.">
        <title>Draft Genome Sequence of Erythromycin- and Oxytetracycline-Sensitive Nocardia seriolae Strain U-1 (NBRC 110359).</title>
        <authorList>
            <person name="Imajoh M."/>
            <person name="Sukeda M."/>
            <person name="Shimizu M."/>
            <person name="Yamane J."/>
            <person name="Ohnishi K."/>
            <person name="Oshima S."/>
        </authorList>
    </citation>
    <scope>NUCLEOTIDE SEQUENCE [LARGE SCALE GENOMIC DNA]</scope>
    <source>
        <strain evidence="2 3">U-1</strain>
    </source>
</reference>
<dbReference type="RefSeq" id="WP_052085914.1">
    <property type="nucleotide sequence ID" value="NZ_AP017900.1"/>
</dbReference>
<evidence type="ECO:0000313" key="4">
    <source>
        <dbReference type="Proteomes" id="UP000180166"/>
    </source>
</evidence>
<reference evidence="3" key="1">
    <citation type="submission" date="2015-07" db="EMBL/GenBank/DDBJ databases">
        <title>Nocardia seriolae U-1 whole genome shotgun sequence.</title>
        <authorList>
            <person name="Imajoh M."/>
            <person name="Fukumoto Y."/>
            <person name="Sukeda M."/>
            <person name="Yamane J."/>
            <person name="Yamasaki K."/>
            <person name="Shimizu M."/>
            <person name="Ohnishi K."/>
            <person name="Oshima S."/>
        </authorList>
    </citation>
    <scope>NUCLEOTIDE SEQUENCE [LARGE SCALE GENOMIC DNA]</scope>
    <source>
        <strain evidence="3">U-1</strain>
    </source>
</reference>
<dbReference type="Proteomes" id="UP000037179">
    <property type="component" value="Unassembled WGS sequence"/>
</dbReference>
<keyword evidence="3" id="KW-1185">Reference proteome</keyword>
<dbReference type="SUPFAM" id="SSF54427">
    <property type="entry name" value="NTF2-like"/>
    <property type="match status" value="1"/>
</dbReference>
<dbReference type="EMBL" id="BBYQ01000004">
    <property type="protein sequence ID" value="GAP26235.1"/>
    <property type="molecule type" value="Genomic_DNA"/>
</dbReference>
<sequence length="147" mass="15144">MTRNRRTPLTIGLGVAAVVLVGGGVATAVTLGGKDSGPSENQRVETALRDFYDALGSGGAAEAVDLTCAGDRAQYAALPESAKKQTDQNKVTMKVDSIGGITISGDRATATTLGTFTMPGSAPSKRSTSEHLRKEDGVWKVCSTDAK</sequence>
<dbReference type="Proteomes" id="UP000180166">
    <property type="component" value="Chromosome"/>
</dbReference>
<dbReference type="OrthoDB" id="4571083at2"/>